<protein>
    <submittedName>
        <fullName evidence="2">Uncharacterized protein</fullName>
    </submittedName>
</protein>
<evidence type="ECO:0000313" key="2">
    <source>
        <dbReference type="EMBL" id="ASM71218.1"/>
    </source>
</evidence>
<dbReference type="KEGG" id="spse:SULPSESMR1_00383"/>
<reference evidence="2 3" key="1">
    <citation type="submission" date="2017-07" db="EMBL/GenBank/DDBJ databases">
        <title>Genome Sequence of Sulfitobacter pseudonitzschiae Strain SMR1 Isolated from a culture of the Diatom Skeletonema marinoi.</title>
        <authorList>
            <person name="Topel M."/>
            <person name="Pinder M.I.M."/>
            <person name="Johansson O.N."/>
            <person name="Kourtchenko O."/>
            <person name="Godhe A."/>
            <person name="Clarke A.K."/>
        </authorList>
    </citation>
    <scope>NUCLEOTIDE SEQUENCE [LARGE SCALE GENOMIC DNA]</scope>
    <source>
        <strain evidence="2 3">SMR1</strain>
    </source>
</reference>
<name>A0A221JWW0_9RHOB</name>
<dbReference type="AlphaFoldDB" id="A0A221JWW0"/>
<keyword evidence="1" id="KW-0812">Transmembrane</keyword>
<feature type="transmembrane region" description="Helical" evidence="1">
    <location>
        <begin position="128"/>
        <end position="154"/>
    </location>
</feature>
<evidence type="ECO:0000256" key="1">
    <source>
        <dbReference type="SAM" id="Phobius"/>
    </source>
</evidence>
<accession>A0A221JWW0</accession>
<keyword evidence="1" id="KW-0472">Membrane</keyword>
<dbReference type="RefSeq" id="WP_089419312.1">
    <property type="nucleotide sequence ID" value="NZ_CP022415.1"/>
</dbReference>
<keyword evidence="3" id="KW-1185">Reference proteome</keyword>
<gene>
    <name evidence="2" type="ORF">SULPSESMR1_00383</name>
</gene>
<keyword evidence="1" id="KW-1133">Transmembrane helix</keyword>
<dbReference type="EMBL" id="CP022415">
    <property type="protein sequence ID" value="ASM71218.1"/>
    <property type="molecule type" value="Genomic_DNA"/>
</dbReference>
<feature type="transmembrane region" description="Helical" evidence="1">
    <location>
        <begin position="33"/>
        <end position="49"/>
    </location>
</feature>
<evidence type="ECO:0000313" key="3">
    <source>
        <dbReference type="Proteomes" id="UP000199754"/>
    </source>
</evidence>
<proteinExistence type="predicted"/>
<sequence length="170" mass="18450">MTKTSALILVGAIVGLVLGSSMGIAVGGTAYNAMYFLAPTGAFIGWLVSRDKDADGRTSDVGTFSSNSEFGLDEDSAPKSPDNKPDEKNFFMGLFWAAAALLATLWNFQIDLLERVGVLNSFVQRPLYFLALCICISLFFPPFIGLYILAWLGAHQFGISETSKYRADIN</sequence>
<dbReference type="Proteomes" id="UP000199754">
    <property type="component" value="Chromosome"/>
</dbReference>
<feature type="transmembrane region" description="Helical" evidence="1">
    <location>
        <begin position="89"/>
        <end position="108"/>
    </location>
</feature>
<dbReference type="OrthoDB" id="7871784at2"/>
<organism evidence="2 3">
    <name type="scientific">Pseudosulfitobacter pseudonitzschiae</name>
    <dbReference type="NCBI Taxonomy" id="1402135"/>
    <lineage>
        <taxon>Bacteria</taxon>
        <taxon>Pseudomonadati</taxon>
        <taxon>Pseudomonadota</taxon>
        <taxon>Alphaproteobacteria</taxon>
        <taxon>Rhodobacterales</taxon>
        <taxon>Roseobacteraceae</taxon>
        <taxon>Pseudosulfitobacter</taxon>
    </lineage>
</organism>